<evidence type="ECO:0000259" key="1">
    <source>
        <dbReference type="SMART" id="SM00198"/>
    </source>
</evidence>
<dbReference type="Gene3D" id="3.40.33.10">
    <property type="entry name" value="CAP"/>
    <property type="match status" value="1"/>
</dbReference>
<evidence type="ECO:0000313" key="3">
    <source>
        <dbReference type="Proteomes" id="UP000748756"/>
    </source>
</evidence>
<dbReference type="Pfam" id="PF00188">
    <property type="entry name" value="CAP"/>
    <property type="match status" value="1"/>
</dbReference>
<dbReference type="EMBL" id="JAAAUQ010002234">
    <property type="protein sequence ID" value="KAF9125933.1"/>
    <property type="molecule type" value="Genomic_DNA"/>
</dbReference>
<gene>
    <name evidence="2" type="ORF">BG015_004802</name>
</gene>
<name>A0A9P5UYT9_9FUNG</name>
<evidence type="ECO:0000313" key="2">
    <source>
        <dbReference type="EMBL" id="KAF9125933.1"/>
    </source>
</evidence>
<organism evidence="2 3">
    <name type="scientific">Linnemannia schmuckeri</name>
    <dbReference type="NCBI Taxonomy" id="64567"/>
    <lineage>
        <taxon>Eukaryota</taxon>
        <taxon>Fungi</taxon>
        <taxon>Fungi incertae sedis</taxon>
        <taxon>Mucoromycota</taxon>
        <taxon>Mortierellomycotina</taxon>
        <taxon>Mortierellomycetes</taxon>
        <taxon>Mortierellales</taxon>
        <taxon>Mortierellaceae</taxon>
        <taxon>Linnemannia</taxon>
    </lineage>
</organism>
<dbReference type="SMART" id="SM00198">
    <property type="entry name" value="SCP"/>
    <property type="match status" value="1"/>
</dbReference>
<dbReference type="AlphaFoldDB" id="A0A9P5UYT9"/>
<keyword evidence="3" id="KW-1185">Reference proteome</keyword>
<dbReference type="InterPro" id="IPR014044">
    <property type="entry name" value="CAP_dom"/>
</dbReference>
<feature type="domain" description="SCP" evidence="1">
    <location>
        <begin position="15"/>
        <end position="110"/>
    </location>
</feature>
<dbReference type="SUPFAM" id="SSF55797">
    <property type="entry name" value="PR-1-like"/>
    <property type="match status" value="1"/>
</dbReference>
<sequence>MAFLATHSQAAPAADFKNEVLTQHNRYRAQYGARPLTWSDALYPGTLQWASQCRFQHSQSGGRYGENLYAGDDLGTLDQAMKSWMAGAAKYNYANPVFSGATVQPKSHVQL</sequence>
<dbReference type="InterPro" id="IPR001283">
    <property type="entry name" value="CRISP-related"/>
</dbReference>
<protein>
    <recommendedName>
        <fullName evidence="1">SCP domain-containing protein</fullName>
    </recommendedName>
</protein>
<dbReference type="PANTHER" id="PTHR10334">
    <property type="entry name" value="CYSTEINE-RICH SECRETORY PROTEIN-RELATED"/>
    <property type="match status" value="1"/>
</dbReference>
<comment type="caution">
    <text evidence="2">The sequence shown here is derived from an EMBL/GenBank/DDBJ whole genome shotgun (WGS) entry which is preliminary data.</text>
</comment>
<dbReference type="OrthoDB" id="337038at2759"/>
<dbReference type="InterPro" id="IPR035940">
    <property type="entry name" value="CAP_sf"/>
</dbReference>
<dbReference type="Proteomes" id="UP000748756">
    <property type="component" value="Unassembled WGS sequence"/>
</dbReference>
<proteinExistence type="predicted"/>
<accession>A0A9P5UYT9</accession>
<reference evidence="2" key="1">
    <citation type="journal article" date="2020" name="Fungal Divers.">
        <title>Resolving the Mortierellaceae phylogeny through synthesis of multi-gene phylogenetics and phylogenomics.</title>
        <authorList>
            <person name="Vandepol N."/>
            <person name="Liber J."/>
            <person name="Desiro A."/>
            <person name="Na H."/>
            <person name="Kennedy M."/>
            <person name="Barry K."/>
            <person name="Grigoriev I.V."/>
            <person name="Miller A.N."/>
            <person name="O'Donnell K."/>
            <person name="Stajich J.E."/>
            <person name="Bonito G."/>
        </authorList>
    </citation>
    <scope>NUCLEOTIDE SEQUENCE</scope>
    <source>
        <strain evidence="2">NRRL 6426</strain>
    </source>
</reference>